<comment type="similarity">
    <text evidence="2">Belongs to the ATPase A chain family.</text>
</comment>
<organism evidence="12">
    <name type="scientific">Moniezia expansa</name>
    <name type="common">Sheep tapeworm</name>
    <dbReference type="NCBI Taxonomy" id="28841"/>
    <lineage>
        <taxon>Eukaryota</taxon>
        <taxon>Metazoa</taxon>
        <taxon>Spiralia</taxon>
        <taxon>Lophotrochozoa</taxon>
        <taxon>Platyhelminthes</taxon>
        <taxon>Cestoda</taxon>
        <taxon>Eucestoda</taxon>
        <taxon>Cyclophyllidea</taxon>
        <taxon>Anoplocephalidae</taxon>
        <taxon>Moniezia</taxon>
    </lineage>
</organism>
<keyword evidence="5 11" id="KW-0812">Transmembrane</keyword>
<gene>
    <name evidence="12" type="primary">atp6</name>
</gene>
<keyword evidence="9 11" id="KW-0472">Membrane</keyword>
<evidence type="ECO:0000256" key="7">
    <source>
        <dbReference type="ARBA" id="ARBA00022989"/>
    </source>
</evidence>
<keyword evidence="8" id="KW-0406">Ion transport</keyword>
<dbReference type="GO" id="GO:0045259">
    <property type="term" value="C:proton-transporting ATP synthase complex"/>
    <property type="evidence" value="ECO:0007669"/>
    <property type="project" value="UniProtKB-KW"/>
</dbReference>
<evidence type="ECO:0000256" key="3">
    <source>
        <dbReference type="ARBA" id="ARBA00022448"/>
    </source>
</evidence>
<feature type="transmembrane region" description="Helical" evidence="11">
    <location>
        <begin position="20"/>
        <end position="41"/>
    </location>
</feature>
<dbReference type="GO" id="GO:0006754">
    <property type="term" value="P:ATP biosynthetic process"/>
    <property type="evidence" value="ECO:0007669"/>
    <property type="project" value="UniProtKB-KW"/>
</dbReference>
<name>A0A7R6PPH4_MONEX</name>
<feature type="transmembrane region" description="Helical" evidence="11">
    <location>
        <begin position="111"/>
        <end position="137"/>
    </location>
</feature>
<evidence type="ECO:0000256" key="11">
    <source>
        <dbReference type="SAM" id="Phobius"/>
    </source>
</evidence>
<keyword evidence="7 11" id="KW-1133">Transmembrane helix</keyword>
<keyword evidence="6" id="KW-0375">Hydrogen ion transport</keyword>
<evidence type="ECO:0000256" key="2">
    <source>
        <dbReference type="ARBA" id="ARBA00006810"/>
    </source>
</evidence>
<evidence type="ECO:0000256" key="9">
    <source>
        <dbReference type="ARBA" id="ARBA00023136"/>
    </source>
</evidence>
<sequence length="171" mass="19867">MFMLFSGYNYMLSLLCNNLTYMFSYYYSFLLSNILILFLFYRVPYCYSPYLFAIILIVVVFGLFLALFAYRVINFTNEFFSSFIPVGTPLYICLLVCLAESVSYVIRPIVLILRPFINISLGCLGGIAICSLSFSYWLWALCLLVLFLYEVFVAVVHWYIVVSILSFSIDH</sequence>
<reference evidence="12" key="1">
    <citation type="submission" date="2015-12" db="EMBL/GenBank/DDBJ databases">
        <title>Mitochondrial genomes of cyclophyllidean cestodes.</title>
        <authorList>
            <person name="Nakao M."/>
        </authorList>
    </citation>
    <scope>NUCLEOTIDE SEQUENCE</scope>
</reference>
<evidence type="ECO:0000256" key="8">
    <source>
        <dbReference type="ARBA" id="ARBA00023065"/>
    </source>
</evidence>
<dbReference type="SUPFAM" id="SSF81336">
    <property type="entry name" value="F1F0 ATP synthase subunit A"/>
    <property type="match status" value="1"/>
</dbReference>
<comment type="subcellular location">
    <subcellularLocation>
        <location evidence="1">Membrane</location>
        <topology evidence="1">Multi-pass membrane protein</topology>
    </subcellularLocation>
</comment>
<feature type="transmembrane region" description="Helical" evidence="11">
    <location>
        <begin position="50"/>
        <end position="73"/>
    </location>
</feature>
<keyword evidence="10" id="KW-0066">ATP synthesis</keyword>
<feature type="transmembrane region" description="Helical" evidence="11">
    <location>
        <begin position="79"/>
        <end position="99"/>
    </location>
</feature>
<accession>A0A7R6PPH4</accession>
<evidence type="ECO:0000313" key="12">
    <source>
        <dbReference type="EMBL" id="BBB87225.1"/>
    </source>
</evidence>
<dbReference type="GO" id="GO:1902600">
    <property type="term" value="P:proton transmembrane transport"/>
    <property type="evidence" value="ECO:0007669"/>
    <property type="project" value="UniProtKB-KW"/>
</dbReference>
<evidence type="ECO:0000256" key="6">
    <source>
        <dbReference type="ARBA" id="ARBA00022781"/>
    </source>
</evidence>
<protein>
    <submittedName>
        <fullName evidence="12">ATP synthase subunit 6</fullName>
    </submittedName>
</protein>
<dbReference type="AlphaFoldDB" id="A0A7R6PPH4"/>
<proteinExistence type="inferred from homology"/>
<evidence type="ECO:0000256" key="1">
    <source>
        <dbReference type="ARBA" id="ARBA00004141"/>
    </source>
</evidence>
<keyword evidence="12" id="KW-0496">Mitochondrion</keyword>
<keyword evidence="3" id="KW-0813">Transport</keyword>
<keyword evidence="4" id="KW-0138">CF(0)</keyword>
<feature type="transmembrane region" description="Helical" evidence="11">
    <location>
        <begin position="143"/>
        <end position="167"/>
    </location>
</feature>
<evidence type="ECO:0000256" key="5">
    <source>
        <dbReference type="ARBA" id="ARBA00022692"/>
    </source>
</evidence>
<geneLocation type="mitochondrion" evidence="12"/>
<evidence type="ECO:0000256" key="4">
    <source>
        <dbReference type="ARBA" id="ARBA00022547"/>
    </source>
</evidence>
<dbReference type="EMBL" id="LC102496">
    <property type="protein sequence ID" value="BBB87225.1"/>
    <property type="molecule type" value="Genomic_DNA"/>
</dbReference>
<dbReference type="InterPro" id="IPR035908">
    <property type="entry name" value="F0_ATP_A_sf"/>
</dbReference>
<evidence type="ECO:0000256" key="10">
    <source>
        <dbReference type="ARBA" id="ARBA00023310"/>
    </source>
</evidence>